<name>A0A2M8GLN4_9BACT</name>
<gene>
    <name evidence="1" type="ORF">CO007_04635</name>
</gene>
<comment type="caution">
    <text evidence="1">The sequence shown here is derived from an EMBL/GenBank/DDBJ whole genome shotgun (WGS) entry which is preliminary data.</text>
</comment>
<sequence length="188" mass="20746">MSGGLLERAAQSRKTVTMALKAETPLKLKLSPKDAACFLGIPAAVLERTQLSSLIASEKTRRGSVIHFLAADSEQIALAAIQNWAQDTDPASSAHFQLTSYRYLYRLIQAVSKGIGQREMAGVTGLWLKALEQNEPDIFAGVFDAVAAHGGLDEETVEQIHQYLIHLWDQIPQELRDKNVYPPDKLFS</sequence>
<accession>A0A2M8GLN4</accession>
<dbReference type="EMBL" id="PFQK01000080">
    <property type="protein sequence ID" value="PJC81451.1"/>
    <property type="molecule type" value="Genomic_DNA"/>
</dbReference>
<dbReference type="AlphaFoldDB" id="A0A2M8GLN4"/>
<reference evidence="2" key="1">
    <citation type="submission" date="2017-09" db="EMBL/GenBank/DDBJ databases">
        <title>Depth-based differentiation of microbial function through sediment-hosted aquifers and enrichment of novel symbionts in the deep terrestrial subsurface.</title>
        <authorList>
            <person name="Probst A.J."/>
            <person name="Ladd B."/>
            <person name="Jarett J.K."/>
            <person name="Geller-Mcgrath D.E."/>
            <person name="Sieber C.M.K."/>
            <person name="Emerson J.B."/>
            <person name="Anantharaman K."/>
            <person name="Thomas B.C."/>
            <person name="Malmstrom R."/>
            <person name="Stieglmeier M."/>
            <person name="Klingl A."/>
            <person name="Woyke T."/>
            <person name="Ryan C.M."/>
            <person name="Banfield J.F."/>
        </authorList>
    </citation>
    <scope>NUCLEOTIDE SEQUENCE [LARGE SCALE GENOMIC DNA]</scope>
</reference>
<proteinExistence type="predicted"/>
<dbReference type="Proteomes" id="UP000229370">
    <property type="component" value="Unassembled WGS sequence"/>
</dbReference>
<protein>
    <submittedName>
        <fullName evidence="1">Uncharacterized protein</fullName>
    </submittedName>
</protein>
<organism evidence="1 2">
    <name type="scientific">Candidatus Roizmanbacteria bacterium CG_4_8_14_3_um_filter_36_10</name>
    <dbReference type="NCBI Taxonomy" id="1974834"/>
    <lineage>
        <taxon>Bacteria</taxon>
        <taxon>Candidatus Roizmaniibacteriota</taxon>
    </lineage>
</organism>
<evidence type="ECO:0000313" key="1">
    <source>
        <dbReference type="EMBL" id="PJC81451.1"/>
    </source>
</evidence>
<evidence type="ECO:0000313" key="2">
    <source>
        <dbReference type="Proteomes" id="UP000229370"/>
    </source>
</evidence>